<dbReference type="SMART" id="SM00850">
    <property type="entry name" value="LytTR"/>
    <property type="match status" value="1"/>
</dbReference>
<evidence type="ECO:0000313" key="2">
    <source>
        <dbReference type="EMBL" id="AIZ16064.1"/>
    </source>
</evidence>
<organism evidence="2 3">
    <name type="scientific">Bifidobacterium pseudolongum PV8-2</name>
    <dbReference type="NCBI Taxonomy" id="1447715"/>
    <lineage>
        <taxon>Bacteria</taxon>
        <taxon>Bacillati</taxon>
        <taxon>Actinomycetota</taxon>
        <taxon>Actinomycetes</taxon>
        <taxon>Bifidobacteriales</taxon>
        <taxon>Bifidobacteriaceae</taxon>
        <taxon>Bifidobacterium</taxon>
    </lineage>
</organism>
<dbReference type="OrthoDB" id="9808614at2"/>
<dbReference type="AlphaFoldDB" id="A0A0A7IB71"/>
<keyword evidence="3" id="KW-1185">Reference proteome</keyword>
<dbReference type="RefSeq" id="WP_052177253.1">
    <property type="nucleotide sequence ID" value="NZ_CP007457.1"/>
</dbReference>
<dbReference type="Pfam" id="PF04397">
    <property type="entry name" value="LytTR"/>
    <property type="match status" value="1"/>
</dbReference>
<dbReference type="KEGG" id="bpsp:AH67_03260"/>
<reference evidence="2 3" key="1">
    <citation type="journal article" date="2015" name="Genome Announc.">
        <title>Bifidobacterium pseudolongum Strain PV8-2, Isolated from a Stool Sample of an Anemic Kenyan Infant.</title>
        <authorList>
            <person name="Vazquez-Gutierrez P."/>
            <person name="Lacroix C."/>
            <person name="Chassard C."/>
            <person name="Klumpp J."/>
            <person name="Stevens M.J."/>
            <person name="Jans C."/>
        </authorList>
    </citation>
    <scope>NUCLEOTIDE SEQUENCE [LARGE SCALE GENOMIC DNA]</scope>
    <source>
        <strain evidence="2 3">PV8-2</strain>
    </source>
</reference>
<evidence type="ECO:0000313" key="3">
    <source>
        <dbReference type="Proteomes" id="UP000030636"/>
    </source>
</evidence>
<dbReference type="PANTHER" id="PTHR37299:SF1">
    <property type="entry name" value="STAGE 0 SPORULATION PROTEIN A HOMOLOG"/>
    <property type="match status" value="1"/>
</dbReference>
<dbReference type="GO" id="GO:0000156">
    <property type="term" value="F:phosphorelay response regulator activity"/>
    <property type="evidence" value="ECO:0007669"/>
    <property type="project" value="InterPro"/>
</dbReference>
<accession>A0A0A7IB71</accession>
<dbReference type="Gene3D" id="2.40.50.1020">
    <property type="entry name" value="LytTr DNA-binding domain"/>
    <property type="match status" value="1"/>
</dbReference>
<name>A0A0A7IB71_9BIFI</name>
<protein>
    <submittedName>
        <fullName evidence="2">LytR family transcriptional regulator</fullName>
    </submittedName>
</protein>
<dbReference type="InterPro" id="IPR007492">
    <property type="entry name" value="LytTR_DNA-bd_dom"/>
</dbReference>
<proteinExistence type="predicted"/>
<dbReference type="GO" id="GO:0003677">
    <property type="term" value="F:DNA binding"/>
    <property type="evidence" value="ECO:0007669"/>
    <property type="project" value="InterPro"/>
</dbReference>
<dbReference type="Proteomes" id="UP000030636">
    <property type="component" value="Chromosome"/>
</dbReference>
<feature type="domain" description="HTH LytTR-type" evidence="1">
    <location>
        <begin position="54"/>
        <end position="157"/>
    </location>
</feature>
<dbReference type="EMBL" id="CP007457">
    <property type="protein sequence ID" value="AIZ16064.1"/>
    <property type="molecule type" value="Genomic_DNA"/>
</dbReference>
<gene>
    <name evidence="2" type="ORF">AH67_03260</name>
</gene>
<sequence length="160" mass="17103">MRVELSIRPTIEADHARISARALTEELQQAVDALAGIGGDSTVVELQPGPRNAVVGTRGHSIVVVPVADVYIAHMDGGHVQLITSKGELRSNNRLYELESTLGEGFVRISKSAIVNIDAIDRIEPGFGGALSVQMVDGSVEWISRRFLGAFKQAIGMGRA</sequence>
<dbReference type="HOGENOM" id="CLU_106729_4_1_11"/>
<dbReference type="PROSITE" id="PS50930">
    <property type="entry name" value="HTH_LYTTR"/>
    <property type="match status" value="1"/>
</dbReference>
<dbReference type="PANTHER" id="PTHR37299">
    <property type="entry name" value="TRANSCRIPTIONAL REGULATOR-RELATED"/>
    <property type="match status" value="1"/>
</dbReference>
<dbReference type="STRING" id="1447715.AH67_03260"/>
<dbReference type="InterPro" id="IPR046947">
    <property type="entry name" value="LytR-like"/>
</dbReference>
<evidence type="ECO:0000259" key="1">
    <source>
        <dbReference type="PROSITE" id="PS50930"/>
    </source>
</evidence>